<evidence type="ECO:0000256" key="1">
    <source>
        <dbReference type="ARBA" id="ARBA00004141"/>
    </source>
</evidence>
<keyword evidence="3" id="KW-0813">Transport</keyword>
<dbReference type="SUPFAM" id="SSF103473">
    <property type="entry name" value="MFS general substrate transporter"/>
    <property type="match status" value="1"/>
</dbReference>
<keyword evidence="5 8" id="KW-1133">Transmembrane helix</keyword>
<feature type="transmembrane region" description="Helical" evidence="8">
    <location>
        <begin position="179"/>
        <end position="203"/>
    </location>
</feature>
<dbReference type="OrthoDB" id="1923497at2759"/>
<organism evidence="9 10">
    <name type="scientific">Rhododendron simsii</name>
    <name type="common">Sims's rhododendron</name>
    <dbReference type="NCBI Taxonomy" id="118357"/>
    <lineage>
        <taxon>Eukaryota</taxon>
        <taxon>Viridiplantae</taxon>
        <taxon>Streptophyta</taxon>
        <taxon>Embryophyta</taxon>
        <taxon>Tracheophyta</taxon>
        <taxon>Spermatophyta</taxon>
        <taxon>Magnoliopsida</taxon>
        <taxon>eudicotyledons</taxon>
        <taxon>Gunneridae</taxon>
        <taxon>Pentapetalae</taxon>
        <taxon>asterids</taxon>
        <taxon>Ericales</taxon>
        <taxon>Ericaceae</taxon>
        <taxon>Ericoideae</taxon>
        <taxon>Rhodoreae</taxon>
        <taxon>Rhododendron</taxon>
    </lineage>
</organism>
<protein>
    <recommendedName>
        <fullName evidence="11">Folate-biopterin transporter 7</fullName>
    </recommendedName>
</protein>
<evidence type="ECO:0008006" key="11">
    <source>
        <dbReference type="Google" id="ProtNLM"/>
    </source>
</evidence>
<comment type="subcellular location">
    <subcellularLocation>
        <location evidence="1">Membrane</location>
        <topology evidence="1">Multi-pass membrane protein</topology>
    </subcellularLocation>
</comment>
<sequence>MRKVVLGLGFWVQGLRCLPWMAVNFFLKDGLKVDPSTLQLLQNSANLPMVAKPIYGLLSDSVYVAGQHRLPYIAIGGFAPRDLPMVNLLNSELIGTALRDLPTTNLLTKTSPEDILIINFIVRMNLKMSYLRIIMDVNRRSGIQGEMRSCYFREACAYVISFHLFILFLRYGAAFLQALSWIAIACYSPSDLSFFMITLYLLLGNLGASIVEVANDAIVAEVGKQSKNSQSPSQGELQSFGWMASSIGGVLGSLLAGIAINQFSPQAMFFLYGIILAIQFFVIISIHESSLNLPETSLIGIRKQISELLVALQKPEIAYSITWFAASYAIIPALTGTMFFYQTQYLEIESSVLGISKVIGQAAMFLWGVTYNRHLKSVPPKKLISVIQSIMAVFILSDVLFVKGLYQSMGIPDSLYVLVFSGFLEVLCFFKILPFSILVAQLCPPGCEGSLMAFLMSSIALAFIVSGYLGVALASYVGVTGNDFSGLSSGLLIQAACTLLPLYWSSCMPDEPKTKRKEQ</sequence>
<feature type="transmembrane region" description="Helical" evidence="8">
    <location>
        <begin position="451"/>
        <end position="478"/>
    </location>
</feature>
<keyword evidence="4 8" id="KW-0812">Transmembrane</keyword>
<feature type="transmembrane region" description="Helical" evidence="8">
    <location>
        <begin position="383"/>
        <end position="402"/>
    </location>
</feature>
<dbReference type="PANTHER" id="PTHR31585">
    <property type="entry name" value="FOLATE-BIOPTERIN TRANSPORTER 1, CHLOROPLASTIC"/>
    <property type="match status" value="1"/>
</dbReference>
<dbReference type="AlphaFoldDB" id="A0A834GD18"/>
<evidence type="ECO:0000256" key="5">
    <source>
        <dbReference type="ARBA" id="ARBA00022989"/>
    </source>
</evidence>
<reference evidence="9" key="1">
    <citation type="submission" date="2019-11" db="EMBL/GenBank/DDBJ databases">
        <authorList>
            <person name="Liu Y."/>
            <person name="Hou J."/>
            <person name="Li T.-Q."/>
            <person name="Guan C.-H."/>
            <person name="Wu X."/>
            <person name="Wu H.-Z."/>
            <person name="Ling F."/>
            <person name="Zhang R."/>
            <person name="Shi X.-G."/>
            <person name="Ren J.-P."/>
            <person name="Chen E.-F."/>
            <person name="Sun J.-M."/>
        </authorList>
    </citation>
    <scope>NUCLEOTIDE SEQUENCE</scope>
    <source>
        <strain evidence="9">Adult_tree_wgs_1</strain>
        <tissue evidence="9">Leaves</tissue>
    </source>
</reference>
<dbReference type="InterPro" id="IPR039309">
    <property type="entry name" value="BT1"/>
</dbReference>
<dbReference type="PANTHER" id="PTHR31585:SF2">
    <property type="entry name" value="FOLATE-BIOPTERIN TRANSPORTER 7-RELATED"/>
    <property type="match status" value="1"/>
</dbReference>
<gene>
    <name evidence="9" type="ORF">RHSIM_Rhsim09G0214200</name>
</gene>
<evidence type="ECO:0000256" key="4">
    <source>
        <dbReference type="ARBA" id="ARBA00022692"/>
    </source>
</evidence>
<evidence type="ECO:0000256" key="8">
    <source>
        <dbReference type="SAM" id="Phobius"/>
    </source>
</evidence>
<feature type="transmembrane region" description="Helical" evidence="8">
    <location>
        <begin position="414"/>
        <end position="439"/>
    </location>
</feature>
<dbReference type="GO" id="GO:0016020">
    <property type="term" value="C:membrane"/>
    <property type="evidence" value="ECO:0007669"/>
    <property type="project" value="UniProtKB-SubCell"/>
</dbReference>
<feature type="transmembrane region" description="Helical" evidence="8">
    <location>
        <begin position="155"/>
        <end position="173"/>
    </location>
</feature>
<evidence type="ECO:0000313" key="10">
    <source>
        <dbReference type="Proteomes" id="UP000626092"/>
    </source>
</evidence>
<dbReference type="Gene3D" id="1.20.1250.20">
    <property type="entry name" value="MFS general substrate transporter like domains"/>
    <property type="match status" value="1"/>
</dbReference>
<comment type="similarity">
    <text evidence="2">Belongs to the major facilitator superfamily. Folate-biopterin transporter (TC 2.A.71) family.</text>
</comment>
<accession>A0A834GD18</accession>
<feature type="transmembrane region" description="Helical" evidence="8">
    <location>
        <begin position="240"/>
        <end position="260"/>
    </location>
</feature>
<dbReference type="Pfam" id="PF03092">
    <property type="entry name" value="BT1"/>
    <property type="match status" value="2"/>
</dbReference>
<evidence type="ECO:0000256" key="7">
    <source>
        <dbReference type="ARBA" id="ARBA00044504"/>
    </source>
</evidence>
<dbReference type="Proteomes" id="UP000626092">
    <property type="component" value="Unassembled WGS sequence"/>
</dbReference>
<evidence type="ECO:0000256" key="3">
    <source>
        <dbReference type="ARBA" id="ARBA00022448"/>
    </source>
</evidence>
<feature type="transmembrane region" description="Helical" evidence="8">
    <location>
        <begin position="266"/>
        <end position="286"/>
    </location>
</feature>
<comment type="similarity">
    <text evidence="7">Belongs to the major facilitator superfamily. Phosphate:H(+) symporter (TC 2.A.1.9) family.</text>
</comment>
<dbReference type="InterPro" id="IPR036259">
    <property type="entry name" value="MFS_trans_sf"/>
</dbReference>
<keyword evidence="10" id="KW-1185">Reference proteome</keyword>
<evidence type="ECO:0000313" key="9">
    <source>
        <dbReference type="EMBL" id="KAF7131831.1"/>
    </source>
</evidence>
<name>A0A834GD18_RHOSS</name>
<feature type="transmembrane region" description="Helical" evidence="8">
    <location>
        <begin position="317"/>
        <end position="341"/>
    </location>
</feature>
<proteinExistence type="inferred from homology"/>
<comment type="caution">
    <text evidence="9">The sequence shown here is derived from an EMBL/GenBank/DDBJ whole genome shotgun (WGS) entry which is preliminary data.</text>
</comment>
<dbReference type="EMBL" id="WJXA01000009">
    <property type="protein sequence ID" value="KAF7131831.1"/>
    <property type="molecule type" value="Genomic_DNA"/>
</dbReference>
<evidence type="ECO:0000256" key="2">
    <source>
        <dbReference type="ARBA" id="ARBA00007015"/>
    </source>
</evidence>
<feature type="transmembrane region" description="Helical" evidence="8">
    <location>
        <begin position="484"/>
        <end position="504"/>
    </location>
</feature>
<keyword evidence="6 8" id="KW-0472">Membrane</keyword>
<evidence type="ECO:0000256" key="6">
    <source>
        <dbReference type="ARBA" id="ARBA00023136"/>
    </source>
</evidence>